<accession>A0A438I118</accession>
<protein>
    <submittedName>
        <fullName evidence="2">Uncharacterized protein</fullName>
    </submittedName>
</protein>
<proteinExistence type="predicted"/>
<evidence type="ECO:0000313" key="3">
    <source>
        <dbReference type="Proteomes" id="UP000288805"/>
    </source>
</evidence>
<comment type="caution">
    <text evidence="2">The sequence shown here is derived from an EMBL/GenBank/DDBJ whole genome shotgun (WGS) entry which is preliminary data.</text>
</comment>
<dbReference type="AlphaFoldDB" id="A0A438I118"/>
<feature type="compositionally biased region" description="Polar residues" evidence="1">
    <location>
        <begin position="80"/>
        <end position="91"/>
    </location>
</feature>
<dbReference type="Proteomes" id="UP000288805">
    <property type="component" value="Unassembled WGS sequence"/>
</dbReference>
<gene>
    <name evidence="2" type="ORF">CK203_045731</name>
</gene>
<dbReference type="EMBL" id="QGNW01000155">
    <property type="protein sequence ID" value="RVW90405.1"/>
    <property type="molecule type" value="Genomic_DNA"/>
</dbReference>
<evidence type="ECO:0000256" key="1">
    <source>
        <dbReference type="SAM" id="MobiDB-lite"/>
    </source>
</evidence>
<sequence>MEEAKTMKTPMSSSIKIDLDEKGKPVNSTMYRDHFGQISDRLQVMDLILGRLEVGFDLNPGFQLLGVFNLCIAHLKVGSASSPRETGTSRAQGKRPAEPYQPEQTEAHRNERYDTTLFSSIENYQCYNPKFAQRKVVLGRNVNSPNFSTSAGLPDSGVGFLFWVTYGLGGPILSTVRGIKIKLSPESICRILDIPLVGLRVYEAKTWPTMPGFKPREVVQSRVLHHMICSILLPHGGHRDEVSYLEAFIVGLDPHRETDSHGISDYDAYDLLRPELDIPPPPQSEGIHVEATFSEPMMTESSFTTGPSSQPSFTELPSQALHALDMRLGWMSPLILVPLGLVWRSTWISIRLESFLGLITSSNDLSAWRSIWIINRPYSSLSNRALIVLRVVRRVSMRR</sequence>
<evidence type="ECO:0000313" key="2">
    <source>
        <dbReference type="EMBL" id="RVW90405.1"/>
    </source>
</evidence>
<name>A0A438I118_VITVI</name>
<organism evidence="2 3">
    <name type="scientific">Vitis vinifera</name>
    <name type="common">Grape</name>
    <dbReference type="NCBI Taxonomy" id="29760"/>
    <lineage>
        <taxon>Eukaryota</taxon>
        <taxon>Viridiplantae</taxon>
        <taxon>Streptophyta</taxon>
        <taxon>Embryophyta</taxon>
        <taxon>Tracheophyta</taxon>
        <taxon>Spermatophyta</taxon>
        <taxon>Magnoliopsida</taxon>
        <taxon>eudicotyledons</taxon>
        <taxon>Gunneridae</taxon>
        <taxon>Pentapetalae</taxon>
        <taxon>rosids</taxon>
        <taxon>Vitales</taxon>
        <taxon>Vitaceae</taxon>
        <taxon>Viteae</taxon>
        <taxon>Vitis</taxon>
    </lineage>
</organism>
<reference evidence="2 3" key="1">
    <citation type="journal article" date="2018" name="PLoS Genet.">
        <title>Population sequencing reveals clonal diversity and ancestral inbreeding in the grapevine cultivar Chardonnay.</title>
        <authorList>
            <person name="Roach M.J."/>
            <person name="Johnson D.L."/>
            <person name="Bohlmann J."/>
            <person name="van Vuuren H.J."/>
            <person name="Jones S.J."/>
            <person name="Pretorius I.S."/>
            <person name="Schmidt S.A."/>
            <person name="Borneman A.R."/>
        </authorList>
    </citation>
    <scope>NUCLEOTIDE SEQUENCE [LARGE SCALE GENOMIC DNA]</scope>
    <source>
        <strain evidence="3">cv. Chardonnay</strain>
        <tissue evidence="2">Leaf</tissue>
    </source>
</reference>
<feature type="region of interest" description="Disordered" evidence="1">
    <location>
        <begin position="80"/>
        <end position="109"/>
    </location>
</feature>